<dbReference type="AlphaFoldDB" id="B2GH22"/>
<dbReference type="KEGG" id="krh:KRH_20410"/>
<dbReference type="Proteomes" id="UP000008838">
    <property type="component" value="Chromosome"/>
</dbReference>
<gene>
    <name evidence="2" type="ordered locus">KRH_20410</name>
</gene>
<keyword evidence="3" id="KW-1185">Reference proteome</keyword>
<name>B2GH22_KOCRD</name>
<dbReference type="InterPro" id="IPR036736">
    <property type="entry name" value="ACP-like_sf"/>
</dbReference>
<evidence type="ECO:0000313" key="2">
    <source>
        <dbReference type="EMBL" id="BAG30388.1"/>
    </source>
</evidence>
<dbReference type="OrthoDB" id="517356at2"/>
<dbReference type="eggNOG" id="COG0236">
    <property type="taxonomic scope" value="Bacteria"/>
</dbReference>
<dbReference type="Pfam" id="PF00550">
    <property type="entry name" value="PP-binding"/>
    <property type="match status" value="1"/>
</dbReference>
<dbReference type="STRING" id="378753.KRH_20410"/>
<dbReference type="EMBL" id="AP009152">
    <property type="protein sequence ID" value="BAG30388.1"/>
    <property type="molecule type" value="Genomic_DNA"/>
</dbReference>
<dbReference type="NCBIfam" id="NF005480">
    <property type="entry name" value="PRK07081.1"/>
    <property type="match status" value="1"/>
</dbReference>
<accession>B2GH22</accession>
<proteinExistence type="predicted"/>
<dbReference type="HOGENOM" id="CLU_108696_10_0_11"/>
<sequence length="84" mass="9109">MDSTAIETTVRSVLADQGKLSEDAQAIAADADLYRAGMTSHASVNVMLGLEDEFDIEFPEERLTKATFTSVRSITEAVEAIQND</sequence>
<dbReference type="PROSITE" id="PS50075">
    <property type="entry name" value="CARRIER"/>
    <property type="match status" value="1"/>
</dbReference>
<reference evidence="2 3" key="1">
    <citation type="journal article" date="2008" name="J. Bacteriol.">
        <title>Complete genome sequence of the soil actinomycete Kocuria rhizophila.</title>
        <authorList>
            <person name="Takarada H."/>
            <person name="Sekine M."/>
            <person name="Kosugi H."/>
            <person name="Matsuo Y."/>
            <person name="Fujisawa T."/>
            <person name="Omata S."/>
            <person name="Kishi E."/>
            <person name="Shimizu A."/>
            <person name="Tsukatani N."/>
            <person name="Tanikawa S."/>
            <person name="Fujita N."/>
            <person name="Harayama S."/>
        </authorList>
    </citation>
    <scope>NUCLEOTIDE SEQUENCE [LARGE SCALE GENOMIC DNA]</scope>
    <source>
        <strain evidence="3">ATCC 9341 / DSM 348 / NBRC 103217 / DC2201</strain>
    </source>
</reference>
<dbReference type="InterPro" id="IPR009081">
    <property type="entry name" value="PP-bd_ACP"/>
</dbReference>
<dbReference type="SUPFAM" id="SSF47336">
    <property type="entry name" value="ACP-like"/>
    <property type="match status" value="1"/>
</dbReference>
<dbReference type="Gene3D" id="1.10.1200.10">
    <property type="entry name" value="ACP-like"/>
    <property type="match status" value="1"/>
</dbReference>
<organism evidence="2 3">
    <name type="scientific">Kocuria rhizophila (strain ATCC 9341 / DSM 348 / NBRC 103217 / DC2201)</name>
    <dbReference type="NCBI Taxonomy" id="378753"/>
    <lineage>
        <taxon>Bacteria</taxon>
        <taxon>Bacillati</taxon>
        <taxon>Actinomycetota</taxon>
        <taxon>Actinomycetes</taxon>
        <taxon>Micrococcales</taxon>
        <taxon>Micrococcaceae</taxon>
        <taxon>Kocuria</taxon>
    </lineage>
</organism>
<protein>
    <recommendedName>
        <fullName evidence="1">Carrier domain-containing protein</fullName>
    </recommendedName>
</protein>
<evidence type="ECO:0000313" key="3">
    <source>
        <dbReference type="Proteomes" id="UP000008838"/>
    </source>
</evidence>
<feature type="domain" description="Carrier" evidence="1">
    <location>
        <begin position="4"/>
        <end position="82"/>
    </location>
</feature>
<dbReference type="RefSeq" id="WP_012399109.1">
    <property type="nucleotide sequence ID" value="NC_010617.1"/>
</dbReference>
<evidence type="ECO:0000259" key="1">
    <source>
        <dbReference type="PROSITE" id="PS50075"/>
    </source>
</evidence>